<keyword evidence="6 7" id="KW-0472">Membrane</keyword>
<feature type="transmembrane region" description="Helical" evidence="7">
    <location>
        <begin position="22"/>
        <end position="45"/>
    </location>
</feature>
<keyword evidence="5 7" id="KW-1133">Transmembrane helix</keyword>
<dbReference type="AlphaFoldDB" id="A0A645FGK5"/>
<proteinExistence type="predicted"/>
<dbReference type="GO" id="GO:0022857">
    <property type="term" value="F:transmembrane transporter activity"/>
    <property type="evidence" value="ECO:0007669"/>
    <property type="project" value="InterPro"/>
</dbReference>
<sequence>MAKIAEKVAADISVGVFEVYKYYPLGGVMSVIMVALISTFFITSANSGTFVLSMYSTQGDMNPPKVRMGIWGILMAALAFVLLMSGGLQSLQIASIAAAAPFAVIMVVACWCLWKALVKDEATFTELAD</sequence>
<organism evidence="8">
    <name type="scientific">bioreactor metagenome</name>
    <dbReference type="NCBI Taxonomy" id="1076179"/>
    <lineage>
        <taxon>unclassified sequences</taxon>
        <taxon>metagenomes</taxon>
        <taxon>ecological metagenomes</taxon>
    </lineage>
</organism>
<comment type="caution">
    <text evidence="8">The sequence shown here is derived from an EMBL/GenBank/DDBJ whole genome shotgun (WGS) entry which is preliminary data.</text>
</comment>
<dbReference type="PANTHER" id="PTHR30047">
    <property type="entry name" value="HIGH-AFFINITY CHOLINE TRANSPORT PROTEIN-RELATED"/>
    <property type="match status" value="1"/>
</dbReference>
<protein>
    <submittedName>
        <fullName evidence="8">Glycine betaine transporter BetL</fullName>
    </submittedName>
</protein>
<feature type="transmembrane region" description="Helical" evidence="7">
    <location>
        <begin position="91"/>
        <end position="114"/>
    </location>
</feature>
<reference evidence="8" key="1">
    <citation type="submission" date="2019-08" db="EMBL/GenBank/DDBJ databases">
        <authorList>
            <person name="Kucharzyk K."/>
            <person name="Murdoch R.W."/>
            <person name="Higgins S."/>
            <person name="Loffler F."/>
        </authorList>
    </citation>
    <scope>NUCLEOTIDE SEQUENCE</scope>
</reference>
<keyword evidence="4 7" id="KW-0812">Transmembrane</keyword>
<evidence type="ECO:0000256" key="1">
    <source>
        <dbReference type="ARBA" id="ARBA00004651"/>
    </source>
</evidence>
<dbReference type="PANTHER" id="PTHR30047:SF7">
    <property type="entry name" value="HIGH-AFFINITY CHOLINE TRANSPORT PROTEIN"/>
    <property type="match status" value="1"/>
</dbReference>
<evidence type="ECO:0000256" key="3">
    <source>
        <dbReference type="ARBA" id="ARBA00022475"/>
    </source>
</evidence>
<keyword evidence="3" id="KW-1003">Cell membrane</keyword>
<dbReference type="InterPro" id="IPR000060">
    <property type="entry name" value="BCCT_transptr"/>
</dbReference>
<gene>
    <name evidence="8" type="primary">betL_5</name>
    <name evidence="8" type="ORF">SDC9_159940</name>
</gene>
<feature type="transmembrane region" description="Helical" evidence="7">
    <location>
        <begin position="66"/>
        <end position="85"/>
    </location>
</feature>
<keyword evidence="2" id="KW-0813">Transport</keyword>
<evidence type="ECO:0000256" key="6">
    <source>
        <dbReference type="ARBA" id="ARBA00023136"/>
    </source>
</evidence>
<accession>A0A645FGK5</accession>
<dbReference type="Pfam" id="PF02028">
    <property type="entry name" value="BCCT"/>
    <property type="match status" value="1"/>
</dbReference>
<evidence type="ECO:0000256" key="4">
    <source>
        <dbReference type="ARBA" id="ARBA00022692"/>
    </source>
</evidence>
<dbReference type="GO" id="GO:0005886">
    <property type="term" value="C:plasma membrane"/>
    <property type="evidence" value="ECO:0007669"/>
    <property type="project" value="UniProtKB-SubCell"/>
</dbReference>
<evidence type="ECO:0000256" key="7">
    <source>
        <dbReference type="SAM" id="Phobius"/>
    </source>
</evidence>
<comment type="subcellular location">
    <subcellularLocation>
        <location evidence="1">Cell membrane</location>
        <topology evidence="1">Multi-pass membrane protein</topology>
    </subcellularLocation>
</comment>
<evidence type="ECO:0000256" key="2">
    <source>
        <dbReference type="ARBA" id="ARBA00022448"/>
    </source>
</evidence>
<evidence type="ECO:0000256" key="5">
    <source>
        <dbReference type="ARBA" id="ARBA00022989"/>
    </source>
</evidence>
<name>A0A645FGK5_9ZZZZ</name>
<evidence type="ECO:0000313" key="8">
    <source>
        <dbReference type="EMBL" id="MPN12622.1"/>
    </source>
</evidence>
<dbReference type="EMBL" id="VSSQ01058998">
    <property type="protein sequence ID" value="MPN12622.1"/>
    <property type="molecule type" value="Genomic_DNA"/>
</dbReference>